<gene>
    <name evidence="10" type="ORF">LVIROSA_LOCUS21794</name>
</gene>
<dbReference type="InterPro" id="IPR002293">
    <property type="entry name" value="AA/rel_permease1"/>
</dbReference>
<keyword evidence="6 9" id="KW-1133">Transmembrane helix</keyword>
<sequence length="133" mass="14665">MGQTGVKKDWNLLLNTLFLNLNFWDTVSTMAGEVEKPEKTFPLAHLFAMILTCLGYLLPLVAVTGSVMVDQKQWESGFMAVAAEMIAGKWLKIWIEIGAVLSAIGLFEALLSSCAYQILGMADLGFLPKFFLT</sequence>
<evidence type="ECO:0000256" key="6">
    <source>
        <dbReference type="ARBA" id="ARBA00022989"/>
    </source>
</evidence>
<proteinExistence type="inferred from homology"/>
<feature type="transmembrane region" description="Helical" evidence="9">
    <location>
        <begin position="93"/>
        <end position="119"/>
    </location>
</feature>
<keyword evidence="5" id="KW-0769">Symport</keyword>
<dbReference type="Pfam" id="PF13520">
    <property type="entry name" value="AA_permease_2"/>
    <property type="match status" value="1"/>
</dbReference>
<keyword evidence="7 9" id="KW-0472">Membrane</keyword>
<dbReference type="Gene3D" id="1.20.1740.10">
    <property type="entry name" value="Amino acid/polyamine transporter I"/>
    <property type="match status" value="1"/>
</dbReference>
<evidence type="ECO:0000313" key="10">
    <source>
        <dbReference type="EMBL" id="CAH1435342.1"/>
    </source>
</evidence>
<dbReference type="InterPro" id="IPR044566">
    <property type="entry name" value="RMV1-like"/>
</dbReference>
<protein>
    <recommendedName>
        <fullName evidence="12">Amino acid transporter transmembrane domain-containing protein</fullName>
    </recommendedName>
</protein>
<keyword evidence="11" id="KW-1185">Reference proteome</keyword>
<keyword evidence="2" id="KW-0813">Transport</keyword>
<evidence type="ECO:0000256" key="8">
    <source>
        <dbReference type="ARBA" id="ARBA00024041"/>
    </source>
</evidence>
<feature type="transmembrane region" description="Helical" evidence="9">
    <location>
        <begin position="43"/>
        <end position="69"/>
    </location>
</feature>
<evidence type="ECO:0000256" key="3">
    <source>
        <dbReference type="ARBA" id="ARBA00022475"/>
    </source>
</evidence>
<evidence type="ECO:0000256" key="1">
    <source>
        <dbReference type="ARBA" id="ARBA00004651"/>
    </source>
</evidence>
<accession>A0AAU9N961</accession>
<dbReference type="GO" id="GO:0015203">
    <property type="term" value="F:polyamine transmembrane transporter activity"/>
    <property type="evidence" value="ECO:0007669"/>
    <property type="project" value="UniProtKB-ARBA"/>
</dbReference>
<dbReference type="AlphaFoldDB" id="A0AAU9N961"/>
<evidence type="ECO:0000256" key="5">
    <source>
        <dbReference type="ARBA" id="ARBA00022847"/>
    </source>
</evidence>
<name>A0AAU9N961_9ASTR</name>
<reference evidence="10 11" key="1">
    <citation type="submission" date="2022-01" db="EMBL/GenBank/DDBJ databases">
        <authorList>
            <person name="Xiong W."/>
            <person name="Schranz E."/>
        </authorList>
    </citation>
    <scope>NUCLEOTIDE SEQUENCE [LARGE SCALE GENOMIC DNA]</scope>
</reference>
<evidence type="ECO:0000256" key="9">
    <source>
        <dbReference type="SAM" id="Phobius"/>
    </source>
</evidence>
<comment type="caution">
    <text evidence="10">The sequence shown here is derived from an EMBL/GenBank/DDBJ whole genome shotgun (WGS) entry which is preliminary data.</text>
</comment>
<evidence type="ECO:0000256" key="7">
    <source>
        <dbReference type="ARBA" id="ARBA00023136"/>
    </source>
</evidence>
<evidence type="ECO:0008006" key="12">
    <source>
        <dbReference type="Google" id="ProtNLM"/>
    </source>
</evidence>
<dbReference type="Proteomes" id="UP001157418">
    <property type="component" value="Unassembled WGS sequence"/>
</dbReference>
<evidence type="ECO:0000313" key="11">
    <source>
        <dbReference type="Proteomes" id="UP001157418"/>
    </source>
</evidence>
<keyword evidence="3" id="KW-1003">Cell membrane</keyword>
<comment type="subcellular location">
    <subcellularLocation>
        <location evidence="1">Cell membrane</location>
        <topology evidence="1">Multi-pass membrane protein</topology>
    </subcellularLocation>
</comment>
<evidence type="ECO:0000256" key="2">
    <source>
        <dbReference type="ARBA" id="ARBA00022448"/>
    </source>
</evidence>
<dbReference type="PANTHER" id="PTHR45826">
    <property type="entry name" value="POLYAMINE TRANSPORTER PUT1"/>
    <property type="match status" value="1"/>
</dbReference>
<dbReference type="PANTHER" id="PTHR45826:SF8">
    <property type="entry name" value="CATIONIC AMINO ACID TRANSPORTER"/>
    <property type="match status" value="1"/>
</dbReference>
<evidence type="ECO:0000256" key="4">
    <source>
        <dbReference type="ARBA" id="ARBA00022692"/>
    </source>
</evidence>
<dbReference type="GO" id="GO:0005886">
    <property type="term" value="C:plasma membrane"/>
    <property type="evidence" value="ECO:0007669"/>
    <property type="project" value="UniProtKB-SubCell"/>
</dbReference>
<dbReference type="GO" id="GO:0015293">
    <property type="term" value="F:symporter activity"/>
    <property type="evidence" value="ECO:0007669"/>
    <property type="project" value="UniProtKB-KW"/>
</dbReference>
<dbReference type="EMBL" id="CAKMRJ010004445">
    <property type="protein sequence ID" value="CAH1435342.1"/>
    <property type="molecule type" value="Genomic_DNA"/>
</dbReference>
<organism evidence="10 11">
    <name type="scientific">Lactuca virosa</name>
    <dbReference type="NCBI Taxonomy" id="75947"/>
    <lineage>
        <taxon>Eukaryota</taxon>
        <taxon>Viridiplantae</taxon>
        <taxon>Streptophyta</taxon>
        <taxon>Embryophyta</taxon>
        <taxon>Tracheophyta</taxon>
        <taxon>Spermatophyta</taxon>
        <taxon>Magnoliopsida</taxon>
        <taxon>eudicotyledons</taxon>
        <taxon>Gunneridae</taxon>
        <taxon>Pentapetalae</taxon>
        <taxon>asterids</taxon>
        <taxon>campanulids</taxon>
        <taxon>Asterales</taxon>
        <taxon>Asteraceae</taxon>
        <taxon>Cichorioideae</taxon>
        <taxon>Cichorieae</taxon>
        <taxon>Lactucinae</taxon>
        <taxon>Lactuca</taxon>
    </lineage>
</organism>
<keyword evidence="4 9" id="KW-0812">Transmembrane</keyword>
<comment type="similarity">
    <text evidence="8">Belongs to the amino acid-polyamine-organocation (APC) superfamily. Polyamine:cation symporter (PHS) (TC 2.A.3.12) family.</text>
</comment>